<organism evidence="2 3">
    <name type="scientific">Astatotilapia calliptera</name>
    <name type="common">Eastern happy</name>
    <name type="synonym">Chromis callipterus</name>
    <dbReference type="NCBI Taxonomy" id="8154"/>
    <lineage>
        <taxon>Eukaryota</taxon>
        <taxon>Metazoa</taxon>
        <taxon>Chordata</taxon>
        <taxon>Craniata</taxon>
        <taxon>Vertebrata</taxon>
        <taxon>Euteleostomi</taxon>
        <taxon>Actinopterygii</taxon>
        <taxon>Neopterygii</taxon>
        <taxon>Teleostei</taxon>
        <taxon>Neoteleostei</taxon>
        <taxon>Acanthomorphata</taxon>
        <taxon>Ovalentaria</taxon>
        <taxon>Cichlomorphae</taxon>
        <taxon>Cichliformes</taxon>
        <taxon>Cichlidae</taxon>
        <taxon>African cichlids</taxon>
        <taxon>Pseudocrenilabrinae</taxon>
        <taxon>Haplochromini</taxon>
        <taxon>Astatotilapia</taxon>
    </lineage>
</organism>
<sequence length="170" mass="19539">MPFKDNLRLLKTTEPTYGARSRKSFSRILRRPPARSQPGCQGMMCRESGVPPGCSRSQPAISFEMHYLLLTRKRGSVIQSCSLLNSTLQSTEGVLSSFRSNWQEFVEDLDFWRVLLLMLLLLVVVITLLSLGLAYYVSRVLPFSGWRGGRKINEDLYVEQKLWYLFVVQI</sequence>
<keyword evidence="1" id="KW-0812">Transmembrane</keyword>
<dbReference type="GeneTree" id="ENSGT01120000277866"/>
<dbReference type="Ensembl" id="ENSACLT00000093873.1">
    <property type="protein sequence ID" value="ENSACLP00000075182.1"/>
    <property type="gene ID" value="ENSACLG00000032069.1"/>
</dbReference>
<evidence type="ECO:0000256" key="1">
    <source>
        <dbReference type="SAM" id="Phobius"/>
    </source>
</evidence>
<evidence type="ECO:0000313" key="3">
    <source>
        <dbReference type="Proteomes" id="UP000265100"/>
    </source>
</evidence>
<keyword evidence="3" id="KW-1185">Reference proteome</keyword>
<feature type="transmembrane region" description="Helical" evidence="1">
    <location>
        <begin position="111"/>
        <end position="137"/>
    </location>
</feature>
<keyword evidence="1" id="KW-1133">Transmembrane helix</keyword>
<dbReference type="Proteomes" id="UP000265100">
    <property type="component" value="Chromosome 3"/>
</dbReference>
<reference evidence="2" key="1">
    <citation type="submission" date="2018-05" db="EMBL/GenBank/DDBJ databases">
        <authorList>
            <person name="Datahose"/>
        </authorList>
    </citation>
    <scope>NUCLEOTIDE SEQUENCE</scope>
</reference>
<accession>A0AAX7V296</accession>
<name>A0AAX7V296_ASTCA</name>
<evidence type="ECO:0000313" key="2">
    <source>
        <dbReference type="Ensembl" id="ENSACLP00000075182.1"/>
    </source>
</evidence>
<keyword evidence="1" id="KW-0472">Membrane</keyword>
<proteinExistence type="predicted"/>
<dbReference type="AlphaFoldDB" id="A0AAX7V296"/>
<reference evidence="2" key="3">
    <citation type="submission" date="2025-09" db="UniProtKB">
        <authorList>
            <consortium name="Ensembl"/>
        </authorList>
    </citation>
    <scope>IDENTIFICATION</scope>
</reference>
<protein>
    <submittedName>
        <fullName evidence="2">Uncharacterized protein</fullName>
    </submittedName>
</protein>
<reference evidence="2" key="2">
    <citation type="submission" date="2025-08" db="UniProtKB">
        <authorList>
            <consortium name="Ensembl"/>
        </authorList>
    </citation>
    <scope>IDENTIFICATION</scope>
</reference>